<accession>A0ABS7PF48</accession>
<dbReference type="PROSITE" id="PS51318">
    <property type="entry name" value="TAT"/>
    <property type="match status" value="1"/>
</dbReference>
<dbReference type="InterPro" id="IPR008557">
    <property type="entry name" value="PhoX"/>
</dbReference>
<proteinExistence type="predicted"/>
<evidence type="ECO:0000313" key="2">
    <source>
        <dbReference type="EMBL" id="MBY8337685.1"/>
    </source>
</evidence>
<feature type="region of interest" description="Disordered" evidence="1">
    <location>
        <begin position="1"/>
        <end position="26"/>
    </location>
</feature>
<comment type="caution">
    <text evidence="2">The sequence shown here is derived from an EMBL/GenBank/DDBJ whole genome shotgun (WGS) entry which is preliminary data.</text>
</comment>
<dbReference type="SUPFAM" id="SSF63829">
    <property type="entry name" value="Calcium-dependent phosphotriesterase"/>
    <property type="match status" value="1"/>
</dbReference>
<dbReference type="PANTHER" id="PTHR35399">
    <property type="entry name" value="SLR8030 PROTEIN"/>
    <property type="match status" value="1"/>
</dbReference>
<dbReference type="PANTHER" id="PTHR35399:SF4">
    <property type="entry name" value="MEMBRANE PROTEIN"/>
    <property type="match status" value="1"/>
</dbReference>
<dbReference type="Pfam" id="PF05787">
    <property type="entry name" value="PhoX"/>
    <property type="match status" value="2"/>
</dbReference>
<evidence type="ECO:0000256" key="1">
    <source>
        <dbReference type="SAM" id="MobiDB-lite"/>
    </source>
</evidence>
<name>A0ABS7PF48_9SPHN</name>
<sequence>MARATDSPSRSQEDPMPPIQTAPIQTDRRKFLVGTGAAFGALLASGCTTNRMVTAAGTASVPAYGPLQPDPAGMLDLPSGFSYRLLSSLGEAMSDGGTVPDKADGMGCFDLGNGEIALVRNHELVPGDGAGGPIARGFGTRNGEIVPGGTTNIVLDANTLEVKRQFRTLGGTIRNCSGGVTPWNTWLTCEESPTGPGQRYGEGLAQNHGWVFEVPANASGLVDPVALTAMGRFNHEAACFDPETGMVYMTEDRDDGVLYRFIPKERGNLPAGGRLQAMVIDGLADTRNWDAPGMQVQKLYEARWIDLDDVDAPLDDLRIRAVAKGAALVARGEGIHMGTDDLFVCSTSGGQKGLGQIFRFVPGRGRGPDTVELFFESESEDQFNFGDNLTVSPNGHLIVCEDQYTDVVDNHLRGITPDGRAYDFGRLTMQTELAGACFSPDGKWLFVNAYSPTRTVAITGPWDRFMT</sequence>
<gene>
    <name evidence="2" type="ORF">KYN89_11595</name>
</gene>
<reference evidence="2 3" key="1">
    <citation type="submission" date="2021-07" db="EMBL/GenBank/DDBJ databases">
        <title>Alteriqipengyuania abyssalis NZ-12B nov, sp.nov isolated from deep sea sponge in pacific ocean.</title>
        <authorList>
            <person name="Tareen S."/>
            <person name="Wink J."/>
        </authorList>
    </citation>
    <scope>NUCLEOTIDE SEQUENCE [LARGE SCALE GENOMIC DNA]</scope>
    <source>
        <strain evidence="2 3">NZ-12B</strain>
    </source>
</reference>
<organism evidence="2 3">
    <name type="scientific">Alteriqipengyuania abyssalis</name>
    <dbReference type="NCBI Taxonomy" id="2860200"/>
    <lineage>
        <taxon>Bacteria</taxon>
        <taxon>Pseudomonadati</taxon>
        <taxon>Pseudomonadota</taxon>
        <taxon>Alphaproteobacteria</taxon>
        <taxon>Sphingomonadales</taxon>
        <taxon>Erythrobacteraceae</taxon>
        <taxon>Alteriqipengyuania</taxon>
    </lineage>
</organism>
<feature type="compositionally biased region" description="Polar residues" evidence="1">
    <location>
        <begin position="1"/>
        <end position="10"/>
    </location>
</feature>
<dbReference type="Proteomes" id="UP000759298">
    <property type="component" value="Unassembled WGS sequence"/>
</dbReference>
<dbReference type="EMBL" id="JAHWXP010000003">
    <property type="protein sequence ID" value="MBY8337685.1"/>
    <property type="molecule type" value="Genomic_DNA"/>
</dbReference>
<evidence type="ECO:0000313" key="3">
    <source>
        <dbReference type="Proteomes" id="UP000759298"/>
    </source>
</evidence>
<protein>
    <submittedName>
        <fullName evidence="2">DUF839 domain-containing protein</fullName>
    </submittedName>
</protein>
<dbReference type="InterPro" id="IPR006311">
    <property type="entry name" value="TAT_signal"/>
</dbReference>
<keyword evidence="3" id="KW-1185">Reference proteome</keyword>